<reference evidence="3" key="1">
    <citation type="submission" date="2013-09" db="EMBL/GenBank/DDBJ databases">
        <title>Corchorus olitorius genome sequencing.</title>
        <authorList>
            <person name="Alam M."/>
            <person name="Haque M.S."/>
            <person name="Islam M.S."/>
            <person name="Emdad E.M."/>
            <person name="Islam M.M."/>
            <person name="Ahmed B."/>
            <person name="Halim A."/>
            <person name="Hossen Q.M.M."/>
            <person name="Hossain M.Z."/>
            <person name="Ahmed R."/>
            <person name="Khan M.M."/>
            <person name="Islam R."/>
            <person name="Rashid M.M."/>
            <person name="Khan S.A."/>
            <person name="Rahman M.S."/>
            <person name="Alam M."/>
            <person name="Yahiya A.S."/>
            <person name="Khan M.S."/>
            <person name="Azam M.S."/>
            <person name="Haque T."/>
            <person name="Lashkar M.Z.H."/>
            <person name="Akhand A.I."/>
            <person name="Morshed G."/>
            <person name="Roy S."/>
            <person name="Uddin K.S."/>
            <person name="Rabeya T."/>
            <person name="Hossain A.S."/>
            <person name="Chowdhury A."/>
            <person name="Snigdha A.R."/>
            <person name="Mortoza M.S."/>
            <person name="Matin S.A."/>
            <person name="Hoque S.M.E."/>
            <person name="Islam M.K."/>
            <person name="Roy D.K."/>
            <person name="Haider R."/>
            <person name="Moosa M.M."/>
            <person name="Elias S.M."/>
            <person name="Hasan A.M."/>
            <person name="Jahan S."/>
            <person name="Shafiuddin M."/>
            <person name="Mahmood N."/>
            <person name="Shommy N.S."/>
        </authorList>
    </citation>
    <scope>NUCLEOTIDE SEQUENCE [LARGE SCALE GENOMIC DNA]</scope>
    <source>
        <strain evidence="3">cv. O-4</strain>
    </source>
</reference>
<organism evidence="2 3">
    <name type="scientific">Corchorus olitorius</name>
    <dbReference type="NCBI Taxonomy" id="93759"/>
    <lineage>
        <taxon>Eukaryota</taxon>
        <taxon>Viridiplantae</taxon>
        <taxon>Streptophyta</taxon>
        <taxon>Embryophyta</taxon>
        <taxon>Tracheophyta</taxon>
        <taxon>Spermatophyta</taxon>
        <taxon>Magnoliopsida</taxon>
        <taxon>eudicotyledons</taxon>
        <taxon>Gunneridae</taxon>
        <taxon>Pentapetalae</taxon>
        <taxon>rosids</taxon>
        <taxon>malvids</taxon>
        <taxon>Malvales</taxon>
        <taxon>Malvaceae</taxon>
        <taxon>Grewioideae</taxon>
        <taxon>Apeibeae</taxon>
        <taxon>Corchorus</taxon>
    </lineage>
</organism>
<feature type="compositionally biased region" description="Basic and acidic residues" evidence="1">
    <location>
        <begin position="8"/>
        <end position="22"/>
    </location>
</feature>
<protein>
    <submittedName>
        <fullName evidence="2">Uncharacterized protein</fullName>
    </submittedName>
</protein>
<dbReference type="Proteomes" id="UP000187203">
    <property type="component" value="Unassembled WGS sequence"/>
</dbReference>
<keyword evidence="3" id="KW-1185">Reference proteome</keyword>
<proteinExistence type="predicted"/>
<feature type="region of interest" description="Disordered" evidence="1">
    <location>
        <begin position="1"/>
        <end position="43"/>
    </location>
</feature>
<evidence type="ECO:0000313" key="3">
    <source>
        <dbReference type="Proteomes" id="UP000187203"/>
    </source>
</evidence>
<feature type="compositionally biased region" description="Basic residues" evidence="1">
    <location>
        <begin position="31"/>
        <end position="43"/>
    </location>
</feature>
<accession>A0A1R3HCZ1</accession>
<dbReference type="EMBL" id="AWUE01020406">
    <property type="protein sequence ID" value="OMO68202.1"/>
    <property type="molecule type" value="Genomic_DNA"/>
</dbReference>
<dbReference type="AlphaFoldDB" id="A0A1R3HCZ1"/>
<evidence type="ECO:0000313" key="2">
    <source>
        <dbReference type="EMBL" id="OMO68202.1"/>
    </source>
</evidence>
<gene>
    <name evidence="2" type="ORF">COLO4_29808</name>
</gene>
<sequence>MAQMRVKAMNDKSKGRIYEKKLNSPSLGGRKGPKIRRGSKKAY</sequence>
<comment type="caution">
    <text evidence="2">The sequence shown here is derived from an EMBL/GenBank/DDBJ whole genome shotgun (WGS) entry which is preliminary data.</text>
</comment>
<evidence type="ECO:0000256" key="1">
    <source>
        <dbReference type="SAM" id="MobiDB-lite"/>
    </source>
</evidence>
<name>A0A1R3HCZ1_9ROSI</name>